<keyword evidence="6 9" id="KW-0378">Hydrolase</keyword>
<evidence type="ECO:0000256" key="2">
    <source>
        <dbReference type="ARBA" id="ARBA00022475"/>
    </source>
</evidence>
<dbReference type="Proteomes" id="UP000295726">
    <property type="component" value="Unassembled WGS sequence"/>
</dbReference>
<dbReference type="GO" id="GO:0005886">
    <property type="term" value="C:plasma membrane"/>
    <property type="evidence" value="ECO:0007669"/>
    <property type="project" value="UniProtKB-SubCell"/>
</dbReference>
<evidence type="ECO:0000256" key="9">
    <source>
        <dbReference type="HAMAP-Rule" id="MF_00161"/>
    </source>
</evidence>
<dbReference type="Pfam" id="PF01252">
    <property type="entry name" value="Peptidase_A8"/>
    <property type="match status" value="1"/>
</dbReference>
<keyword evidence="8 9" id="KW-0472">Membrane</keyword>
<dbReference type="HAMAP" id="MF_00161">
    <property type="entry name" value="LspA"/>
    <property type="match status" value="1"/>
</dbReference>
<comment type="caution">
    <text evidence="12">The sequence shown here is derived from an EMBL/GenBank/DDBJ whole genome shotgun (WGS) entry which is preliminary data.</text>
</comment>
<dbReference type="EMBL" id="SLZZ01000001">
    <property type="protein sequence ID" value="TCS82891.1"/>
    <property type="molecule type" value="Genomic_DNA"/>
</dbReference>
<evidence type="ECO:0000256" key="3">
    <source>
        <dbReference type="ARBA" id="ARBA00022670"/>
    </source>
</evidence>
<keyword evidence="4 9" id="KW-0812">Transmembrane</keyword>
<comment type="pathway">
    <text evidence="9">Protein modification; lipoprotein biosynthesis (signal peptide cleavage).</text>
</comment>
<gene>
    <name evidence="9" type="primary">lspA</name>
    <name evidence="12" type="ORF">EDD59_101303</name>
</gene>
<comment type="catalytic activity">
    <reaction evidence="9 10">
        <text>Release of signal peptides from bacterial membrane prolipoproteins. Hydrolyzes -Xaa-Yaa-Zaa-|-(S,diacylglyceryl)Cys-, in which Xaa is hydrophobic (preferably Leu), and Yaa (Ala or Ser) and Zaa (Gly or Ala) have small, neutral side chains.</text>
        <dbReference type="EC" id="3.4.23.36"/>
    </reaction>
</comment>
<evidence type="ECO:0000256" key="4">
    <source>
        <dbReference type="ARBA" id="ARBA00022692"/>
    </source>
</evidence>
<keyword evidence="5 9" id="KW-0064">Aspartyl protease</keyword>
<reference evidence="12 13" key="1">
    <citation type="submission" date="2019-03" db="EMBL/GenBank/DDBJ databases">
        <title>Genomic Encyclopedia of Type Strains, Phase IV (KMG-IV): sequencing the most valuable type-strain genomes for metagenomic binning, comparative biology and taxonomic classification.</title>
        <authorList>
            <person name="Goeker M."/>
        </authorList>
    </citation>
    <scope>NUCLEOTIDE SEQUENCE [LARGE SCALE GENOMIC DNA]</scope>
    <source>
        <strain evidence="12 13">DSM 29489</strain>
    </source>
</reference>
<proteinExistence type="inferred from homology"/>
<sequence length="176" mass="20421">MREKMNNKKIKNIQSYLLAVLGCAALILADQFTKHLAVLHLKNQEPFIIWKGVFKLEYLENRGAAFGIMQNRQVLFSLGAILIVCLIGYFYGRMPHTPRFYLLRICSVMVCAGAVGNLIDRVRQNYVVDFFYFELIDFPIFNVADCYVVVSCILFGFAILFYYKEEELSCFTHKKE</sequence>
<dbReference type="EC" id="3.4.23.36" evidence="9"/>
<comment type="similarity">
    <text evidence="1 9 11">Belongs to the peptidase A8 family.</text>
</comment>
<dbReference type="AlphaFoldDB" id="A0A4R3KI20"/>
<keyword evidence="7 9" id="KW-1133">Transmembrane helix</keyword>
<accession>A0A4R3KI20</accession>
<comment type="subcellular location">
    <subcellularLocation>
        <location evidence="9">Cell membrane</location>
        <topology evidence="9">Multi-pass membrane protein</topology>
    </subcellularLocation>
</comment>
<keyword evidence="3 9" id="KW-0645">Protease</keyword>
<name>A0A4R3KI20_9FIRM</name>
<protein>
    <recommendedName>
        <fullName evidence="9">Lipoprotein signal peptidase</fullName>
        <ecNumber evidence="9">3.4.23.36</ecNumber>
    </recommendedName>
    <alternativeName>
        <fullName evidence="9">Prolipoprotein signal peptidase</fullName>
    </alternativeName>
    <alternativeName>
        <fullName evidence="9">Signal peptidase II</fullName>
        <shortName evidence="9">SPase II</shortName>
    </alternativeName>
</protein>
<feature type="transmembrane region" description="Helical" evidence="9">
    <location>
        <begin position="139"/>
        <end position="163"/>
    </location>
</feature>
<keyword evidence="13" id="KW-1185">Reference proteome</keyword>
<evidence type="ECO:0000313" key="12">
    <source>
        <dbReference type="EMBL" id="TCS82891.1"/>
    </source>
</evidence>
<evidence type="ECO:0000256" key="1">
    <source>
        <dbReference type="ARBA" id="ARBA00006139"/>
    </source>
</evidence>
<comment type="function">
    <text evidence="9 10">This protein specifically catalyzes the removal of signal peptides from prolipoproteins.</text>
</comment>
<evidence type="ECO:0000313" key="13">
    <source>
        <dbReference type="Proteomes" id="UP000295726"/>
    </source>
</evidence>
<evidence type="ECO:0000256" key="10">
    <source>
        <dbReference type="RuleBase" id="RU000594"/>
    </source>
</evidence>
<dbReference type="PROSITE" id="PS00855">
    <property type="entry name" value="SPASE_II"/>
    <property type="match status" value="1"/>
</dbReference>
<dbReference type="UniPathway" id="UPA00665"/>
<dbReference type="PRINTS" id="PR00781">
    <property type="entry name" value="LIPOSIGPTASE"/>
</dbReference>
<organism evidence="12 13">
    <name type="scientific">Muricomes intestini</name>
    <dbReference type="NCBI Taxonomy" id="1796634"/>
    <lineage>
        <taxon>Bacteria</taxon>
        <taxon>Bacillati</taxon>
        <taxon>Bacillota</taxon>
        <taxon>Clostridia</taxon>
        <taxon>Lachnospirales</taxon>
        <taxon>Lachnospiraceae</taxon>
        <taxon>Muricomes</taxon>
    </lineage>
</organism>
<feature type="active site" evidence="9">
    <location>
        <position position="145"/>
    </location>
</feature>
<evidence type="ECO:0000256" key="7">
    <source>
        <dbReference type="ARBA" id="ARBA00022989"/>
    </source>
</evidence>
<dbReference type="InterPro" id="IPR001872">
    <property type="entry name" value="Peptidase_A8"/>
</dbReference>
<keyword evidence="2 9" id="KW-1003">Cell membrane</keyword>
<feature type="transmembrane region" description="Helical" evidence="9">
    <location>
        <begin position="101"/>
        <end position="119"/>
    </location>
</feature>
<evidence type="ECO:0000256" key="11">
    <source>
        <dbReference type="RuleBase" id="RU004181"/>
    </source>
</evidence>
<evidence type="ECO:0000256" key="8">
    <source>
        <dbReference type="ARBA" id="ARBA00023136"/>
    </source>
</evidence>
<dbReference type="NCBIfam" id="TIGR00077">
    <property type="entry name" value="lspA"/>
    <property type="match status" value="1"/>
</dbReference>
<feature type="active site" evidence="9">
    <location>
        <position position="129"/>
    </location>
</feature>
<dbReference type="GO" id="GO:0004190">
    <property type="term" value="F:aspartic-type endopeptidase activity"/>
    <property type="evidence" value="ECO:0007669"/>
    <property type="project" value="UniProtKB-UniRule"/>
</dbReference>
<feature type="transmembrane region" description="Helical" evidence="9">
    <location>
        <begin position="74"/>
        <end position="92"/>
    </location>
</feature>
<dbReference type="PANTHER" id="PTHR33695">
    <property type="entry name" value="LIPOPROTEIN SIGNAL PEPTIDASE"/>
    <property type="match status" value="1"/>
</dbReference>
<dbReference type="GO" id="GO:0006508">
    <property type="term" value="P:proteolysis"/>
    <property type="evidence" value="ECO:0007669"/>
    <property type="project" value="UniProtKB-KW"/>
</dbReference>
<evidence type="ECO:0000256" key="6">
    <source>
        <dbReference type="ARBA" id="ARBA00022801"/>
    </source>
</evidence>
<dbReference type="PROSITE" id="PS51257">
    <property type="entry name" value="PROKAR_LIPOPROTEIN"/>
    <property type="match status" value="1"/>
</dbReference>
<dbReference type="PANTHER" id="PTHR33695:SF1">
    <property type="entry name" value="LIPOPROTEIN SIGNAL PEPTIDASE"/>
    <property type="match status" value="1"/>
</dbReference>
<comment type="caution">
    <text evidence="9">Lacks conserved residue(s) required for the propagation of feature annotation.</text>
</comment>
<evidence type="ECO:0000256" key="5">
    <source>
        <dbReference type="ARBA" id="ARBA00022750"/>
    </source>
</evidence>